<dbReference type="SMART" id="SM00421">
    <property type="entry name" value="HTH_LUXR"/>
    <property type="match status" value="1"/>
</dbReference>
<dbReference type="Gene3D" id="1.10.10.10">
    <property type="entry name" value="Winged helix-like DNA-binding domain superfamily/Winged helix DNA-binding domain"/>
    <property type="match status" value="1"/>
</dbReference>
<comment type="caution">
    <text evidence="5">The sequence shown here is derived from an EMBL/GenBank/DDBJ whole genome shotgun (WGS) entry which is preliminary data.</text>
</comment>
<dbReference type="SUPFAM" id="SSF46894">
    <property type="entry name" value="C-terminal effector domain of the bipartite response regulators"/>
    <property type="match status" value="1"/>
</dbReference>
<evidence type="ECO:0000313" key="5">
    <source>
        <dbReference type="EMBL" id="GAA0625079.1"/>
    </source>
</evidence>
<protein>
    <recommendedName>
        <fullName evidence="4">HTH luxR-type domain-containing protein</fullName>
    </recommendedName>
</protein>
<dbReference type="PRINTS" id="PR00038">
    <property type="entry name" value="HTHLUXR"/>
</dbReference>
<keyword evidence="2" id="KW-0238">DNA-binding</keyword>
<proteinExistence type="predicted"/>
<dbReference type="RefSeq" id="WP_343793697.1">
    <property type="nucleotide sequence ID" value="NZ_BAAAGA010000005.1"/>
</dbReference>
<dbReference type="Proteomes" id="UP001501352">
    <property type="component" value="Unassembled WGS sequence"/>
</dbReference>
<dbReference type="InterPro" id="IPR016032">
    <property type="entry name" value="Sig_transdc_resp-reg_C-effctor"/>
</dbReference>
<keyword evidence="6" id="KW-1185">Reference proteome</keyword>
<evidence type="ECO:0000256" key="3">
    <source>
        <dbReference type="ARBA" id="ARBA00023163"/>
    </source>
</evidence>
<dbReference type="InterPro" id="IPR036388">
    <property type="entry name" value="WH-like_DNA-bd_sf"/>
</dbReference>
<dbReference type="CDD" id="cd06170">
    <property type="entry name" value="LuxR_C_like"/>
    <property type="match status" value="1"/>
</dbReference>
<dbReference type="InterPro" id="IPR000792">
    <property type="entry name" value="Tscrpt_reg_LuxR_C"/>
</dbReference>
<keyword evidence="1" id="KW-0805">Transcription regulation</keyword>
<accession>A0ABN1H048</accession>
<sequence>MKTPAPLSAPSYAPALEALTERQFECLQLAATGLTSSGIGERLGLSPRTVDEHLMAACGALGVRTRVQAVARLAVAARRAGEPRSFLP</sequence>
<dbReference type="Pfam" id="PF00196">
    <property type="entry name" value="GerE"/>
    <property type="match status" value="1"/>
</dbReference>
<evidence type="ECO:0000259" key="4">
    <source>
        <dbReference type="PROSITE" id="PS50043"/>
    </source>
</evidence>
<evidence type="ECO:0000256" key="2">
    <source>
        <dbReference type="ARBA" id="ARBA00023125"/>
    </source>
</evidence>
<dbReference type="PANTHER" id="PTHR44688">
    <property type="entry name" value="DNA-BINDING TRANSCRIPTIONAL ACTIVATOR DEVR_DOSR"/>
    <property type="match status" value="1"/>
</dbReference>
<dbReference type="EMBL" id="BAAAGA010000005">
    <property type="protein sequence ID" value="GAA0625079.1"/>
    <property type="molecule type" value="Genomic_DNA"/>
</dbReference>
<name>A0ABN1H048_9CAUL</name>
<dbReference type="PROSITE" id="PS50043">
    <property type="entry name" value="HTH_LUXR_2"/>
    <property type="match status" value="1"/>
</dbReference>
<evidence type="ECO:0000256" key="1">
    <source>
        <dbReference type="ARBA" id="ARBA00023015"/>
    </source>
</evidence>
<feature type="domain" description="HTH luxR-type" evidence="4">
    <location>
        <begin position="12"/>
        <end position="77"/>
    </location>
</feature>
<dbReference type="PANTHER" id="PTHR44688:SF16">
    <property type="entry name" value="DNA-BINDING TRANSCRIPTIONAL ACTIVATOR DEVR_DOSR"/>
    <property type="match status" value="1"/>
</dbReference>
<gene>
    <name evidence="5" type="ORF">GCM10009422_22040</name>
</gene>
<keyword evidence="3" id="KW-0804">Transcription</keyword>
<organism evidence="5 6">
    <name type="scientific">Brevundimonas kwangchunensis</name>
    <dbReference type="NCBI Taxonomy" id="322163"/>
    <lineage>
        <taxon>Bacteria</taxon>
        <taxon>Pseudomonadati</taxon>
        <taxon>Pseudomonadota</taxon>
        <taxon>Alphaproteobacteria</taxon>
        <taxon>Caulobacterales</taxon>
        <taxon>Caulobacteraceae</taxon>
        <taxon>Brevundimonas</taxon>
    </lineage>
</organism>
<reference evidence="5 6" key="1">
    <citation type="journal article" date="2019" name="Int. J. Syst. Evol. Microbiol.">
        <title>The Global Catalogue of Microorganisms (GCM) 10K type strain sequencing project: providing services to taxonomists for standard genome sequencing and annotation.</title>
        <authorList>
            <consortium name="The Broad Institute Genomics Platform"/>
            <consortium name="The Broad Institute Genome Sequencing Center for Infectious Disease"/>
            <person name="Wu L."/>
            <person name="Ma J."/>
        </authorList>
    </citation>
    <scope>NUCLEOTIDE SEQUENCE [LARGE SCALE GENOMIC DNA]</scope>
    <source>
        <strain evidence="5 6">JCM 12928</strain>
    </source>
</reference>
<evidence type="ECO:0000313" key="6">
    <source>
        <dbReference type="Proteomes" id="UP001501352"/>
    </source>
</evidence>